<dbReference type="InterPro" id="IPR029016">
    <property type="entry name" value="GAF-like_dom_sf"/>
</dbReference>
<accession>A0A239FCW3</accession>
<gene>
    <name evidence="1" type="ORF">SAMN05421642_103229</name>
</gene>
<evidence type="ECO:0000313" key="1">
    <source>
        <dbReference type="EMBL" id="SNS54605.1"/>
    </source>
</evidence>
<sequence>MNDVNQRLARLARTMNERPELEGGSGVDEIVQVSARVVPGAQHAGFTIVEEGRTITTIASSHRFSVRLDEISQYLLQGPCLDWGRDNRDVVVVDDMATDTRWPAYRSAVLAETPVGSLLSLETFTAVGLYGTLNVIAEQANAFDGESIAVGMSCAACAAYEWARLFGSRPQAAFFSSLARQEIAELAKGMLMERHRIDADAASRLLGFAPQAVHSCNVCDGSWP</sequence>
<organism evidence="1 2">
    <name type="scientific">Rhodococcoides kyotonense</name>
    <dbReference type="NCBI Taxonomy" id="398843"/>
    <lineage>
        <taxon>Bacteria</taxon>
        <taxon>Bacillati</taxon>
        <taxon>Actinomycetota</taxon>
        <taxon>Actinomycetes</taxon>
        <taxon>Mycobacteriales</taxon>
        <taxon>Nocardiaceae</taxon>
        <taxon>Rhodococcoides</taxon>
    </lineage>
</organism>
<proteinExistence type="predicted"/>
<dbReference type="AlphaFoldDB" id="A0A239FCW3"/>
<dbReference type="RefSeq" id="WP_089244312.1">
    <property type="nucleotide sequence ID" value="NZ_FZOW01000003.1"/>
</dbReference>
<dbReference type="Gene3D" id="3.30.450.40">
    <property type="match status" value="1"/>
</dbReference>
<evidence type="ECO:0000313" key="2">
    <source>
        <dbReference type="Proteomes" id="UP000198327"/>
    </source>
</evidence>
<protein>
    <submittedName>
        <fullName evidence="1">ANTAR domain-containing protein</fullName>
    </submittedName>
</protein>
<dbReference type="Proteomes" id="UP000198327">
    <property type="component" value="Unassembled WGS sequence"/>
</dbReference>
<dbReference type="SUPFAM" id="SSF55781">
    <property type="entry name" value="GAF domain-like"/>
    <property type="match status" value="1"/>
</dbReference>
<reference evidence="2" key="1">
    <citation type="submission" date="2017-06" db="EMBL/GenBank/DDBJ databases">
        <authorList>
            <person name="Varghese N."/>
            <person name="Submissions S."/>
        </authorList>
    </citation>
    <scope>NUCLEOTIDE SEQUENCE [LARGE SCALE GENOMIC DNA]</scope>
    <source>
        <strain evidence="2">JCM 23211</strain>
    </source>
</reference>
<name>A0A239FCW3_9NOCA</name>
<dbReference type="EMBL" id="FZOW01000003">
    <property type="protein sequence ID" value="SNS54605.1"/>
    <property type="molecule type" value="Genomic_DNA"/>
</dbReference>
<dbReference type="OrthoDB" id="3688893at2"/>
<keyword evidence="2" id="KW-1185">Reference proteome</keyword>